<dbReference type="OrthoDB" id="5375264at2759"/>
<feature type="compositionally biased region" description="Acidic residues" evidence="1">
    <location>
        <begin position="363"/>
        <end position="377"/>
    </location>
</feature>
<name>A0A8H3I8S5_9LECA</name>
<proteinExistence type="predicted"/>
<feature type="compositionally biased region" description="Polar residues" evidence="1">
    <location>
        <begin position="111"/>
        <end position="120"/>
    </location>
</feature>
<feature type="compositionally biased region" description="Polar residues" evidence="1">
    <location>
        <begin position="49"/>
        <end position="63"/>
    </location>
</feature>
<accession>A0A8H3I8S5</accession>
<evidence type="ECO:0000256" key="1">
    <source>
        <dbReference type="SAM" id="MobiDB-lite"/>
    </source>
</evidence>
<protein>
    <submittedName>
        <fullName evidence="2">Uncharacterized protein</fullName>
    </submittedName>
</protein>
<feature type="region of interest" description="Disordered" evidence="1">
    <location>
        <begin position="1"/>
        <end position="241"/>
    </location>
</feature>
<sequence length="377" mass="40151">MSSPLTEVERELLRETPYNNGAEATTAKANGGPDDGGQEDSHGADFTPLNATAGTSVKVSSNGDEVENGKGSENKKVNDTIPAPKTPKKRGAAAAANDDSTQPTKKRSPTKKATATTNGEGASGGAAEPITPSPKKRAPKKQNPAAVSVKTENTETNGETEGLEPVTPKKGKRTPAKGKATKTDNNAKTGDESTETTDKSVSPTKGNGEIEGTTVNNTPRKRQAPKKELAAPRGIPSSWDNADYADRMMVSMKEKGEGWTEIRAAWKDVTGQETASSTLPNRYNRIKVNMMRMKDGDTQHLLAAKKEIEDAYNTGFWSNVAANMERRGADKYPSAFLHKTFKELEAAGNTAIDPANAAKDDDAVKEEEEGEGESDDE</sequence>
<dbReference type="AlphaFoldDB" id="A0A8H3I8S5"/>
<organism evidence="2 3">
    <name type="scientific">Imshaugia aleurites</name>
    <dbReference type="NCBI Taxonomy" id="172621"/>
    <lineage>
        <taxon>Eukaryota</taxon>
        <taxon>Fungi</taxon>
        <taxon>Dikarya</taxon>
        <taxon>Ascomycota</taxon>
        <taxon>Pezizomycotina</taxon>
        <taxon>Lecanoromycetes</taxon>
        <taxon>OSLEUM clade</taxon>
        <taxon>Lecanoromycetidae</taxon>
        <taxon>Lecanorales</taxon>
        <taxon>Lecanorineae</taxon>
        <taxon>Parmeliaceae</taxon>
        <taxon>Imshaugia</taxon>
    </lineage>
</organism>
<keyword evidence="3" id="KW-1185">Reference proteome</keyword>
<feature type="region of interest" description="Disordered" evidence="1">
    <location>
        <begin position="348"/>
        <end position="377"/>
    </location>
</feature>
<dbReference type="Proteomes" id="UP000664534">
    <property type="component" value="Unassembled WGS sequence"/>
</dbReference>
<dbReference type="EMBL" id="CAJPDT010000009">
    <property type="protein sequence ID" value="CAF9911665.1"/>
    <property type="molecule type" value="Genomic_DNA"/>
</dbReference>
<comment type="caution">
    <text evidence="2">The sequence shown here is derived from an EMBL/GenBank/DDBJ whole genome shotgun (WGS) entry which is preliminary data.</text>
</comment>
<feature type="compositionally biased region" description="Basic residues" evidence="1">
    <location>
        <begin position="169"/>
        <end position="180"/>
    </location>
</feature>
<feature type="compositionally biased region" description="Basic and acidic residues" evidence="1">
    <location>
        <begin position="67"/>
        <end position="78"/>
    </location>
</feature>
<evidence type="ECO:0000313" key="2">
    <source>
        <dbReference type="EMBL" id="CAF9911665.1"/>
    </source>
</evidence>
<evidence type="ECO:0000313" key="3">
    <source>
        <dbReference type="Proteomes" id="UP000664534"/>
    </source>
</evidence>
<gene>
    <name evidence="2" type="ORF">IMSHALPRED_010540</name>
</gene>
<reference evidence="2" key="1">
    <citation type="submission" date="2021-03" db="EMBL/GenBank/DDBJ databases">
        <authorList>
            <person name="Tagirdzhanova G."/>
        </authorList>
    </citation>
    <scope>NUCLEOTIDE SEQUENCE</scope>
</reference>